<sequence>MDSRVRGIFHLLIVSSLLCIQSRADSTGTVFFIDSPKHQYLRSTSPNDAVQSHSMLLSEVGAAASVLLGFAPTATLSESGSSKLNDVLMPNPFNRPHAVFMLEVRGVDDPKFMVKLDNTRFSDAYSSKISPNSNKVDIQLPDEDEVSVIFVDEQLEDRTDKEIHDFATWLGGSYVADASEPLNGELTFLLSNDINLNLQLSKKAEREFTLSLLALFHNMKRAMEMHEAQSMLRSAELMMGCFDGIEALQDQYGPEGVAQQGIELLLTTLSKLVDSLQTAYKGQIVGVILFNGSPLPESETVLNLMSTSSPSSRWLAEGVEGSINVPAIAKIVLVRLTLAWVTGIILIIATLFGIYFLVNMPLTRDTLLYSNVKLD</sequence>
<dbReference type="AlphaFoldDB" id="A0AA39TJR2"/>
<reference evidence="4" key="2">
    <citation type="submission" date="2023-06" db="EMBL/GenBank/DDBJ databases">
        <authorList>
            <person name="Swenson N.G."/>
            <person name="Wegrzyn J.L."/>
            <person name="Mcevoy S.L."/>
        </authorList>
    </citation>
    <scope>NUCLEOTIDE SEQUENCE</scope>
    <source>
        <strain evidence="4">NS2018</strain>
        <tissue evidence="4">Leaf</tissue>
    </source>
</reference>
<evidence type="ECO:0000313" key="5">
    <source>
        <dbReference type="Proteomes" id="UP001168877"/>
    </source>
</evidence>
<accession>A0AA39TJR2</accession>
<keyword evidence="5" id="KW-1185">Reference proteome</keyword>
<dbReference type="EMBL" id="JAUESC010000001">
    <property type="protein sequence ID" value="KAK0607067.1"/>
    <property type="molecule type" value="Genomic_DNA"/>
</dbReference>
<feature type="chain" id="PRO_5041348913" description="DUF7794 domain-containing protein" evidence="2">
    <location>
        <begin position="25"/>
        <end position="375"/>
    </location>
</feature>
<dbReference type="PANTHER" id="PTHR37735:SF1">
    <property type="entry name" value="OS08G0567000 PROTEIN"/>
    <property type="match status" value="1"/>
</dbReference>
<dbReference type="GO" id="GO:0012505">
    <property type="term" value="C:endomembrane system"/>
    <property type="evidence" value="ECO:0007669"/>
    <property type="project" value="TreeGrafter"/>
</dbReference>
<evidence type="ECO:0000256" key="2">
    <source>
        <dbReference type="SAM" id="SignalP"/>
    </source>
</evidence>
<organism evidence="4 5">
    <name type="scientific">Acer saccharum</name>
    <name type="common">Sugar maple</name>
    <dbReference type="NCBI Taxonomy" id="4024"/>
    <lineage>
        <taxon>Eukaryota</taxon>
        <taxon>Viridiplantae</taxon>
        <taxon>Streptophyta</taxon>
        <taxon>Embryophyta</taxon>
        <taxon>Tracheophyta</taxon>
        <taxon>Spermatophyta</taxon>
        <taxon>Magnoliopsida</taxon>
        <taxon>eudicotyledons</taxon>
        <taxon>Gunneridae</taxon>
        <taxon>Pentapetalae</taxon>
        <taxon>rosids</taxon>
        <taxon>malvids</taxon>
        <taxon>Sapindales</taxon>
        <taxon>Sapindaceae</taxon>
        <taxon>Hippocastanoideae</taxon>
        <taxon>Acereae</taxon>
        <taxon>Acer</taxon>
    </lineage>
</organism>
<dbReference type="InterPro" id="IPR056696">
    <property type="entry name" value="DUF7794"/>
</dbReference>
<feature type="domain" description="DUF7794" evidence="3">
    <location>
        <begin position="27"/>
        <end position="291"/>
    </location>
</feature>
<keyword evidence="1" id="KW-0812">Transmembrane</keyword>
<dbReference type="Pfam" id="PF25070">
    <property type="entry name" value="DUF7794"/>
    <property type="match status" value="1"/>
</dbReference>
<keyword evidence="2" id="KW-0732">Signal</keyword>
<reference evidence="4" key="1">
    <citation type="journal article" date="2022" name="Plant J.">
        <title>Strategies of tolerance reflected in two North American maple genomes.</title>
        <authorList>
            <person name="McEvoy S.L."/>
            <person name="Sezen U.U."/>
            <person name="Trouern-Trend A."/>
            <person name="McMahon S.M."/>
            <person name="Schaberg P.G."/>
            <person name="Yang J."/>
            <person name="Wegrzyn J.L."/>
            <person name="Swenson N.G."/>
        </authorList>
    </citation>
    <scope>NUCLEOTIDE SEQUENCE</scope>
    <source>
        <strain evidence="4">NS2018</strain>
    </source>
</reference>
<evidence type="ECO:0000256" key="1">
    <source>
        <dbReference type="SAM" id="Phobius"/>
    </source>
</evidence>
<comment type="caution">
    <text evidence="4">The sequence shown here is derived from an EMBL/GenBank/DDBJ whole genome shotgun (WGS) entry which is preliminary data.</text>
</comment>
<protein>
    <recommendedName>
        <fullName evidence="3">DUF7794 domain-containing protein</fullName>
    </recommendedName>
</protein>
<evidence type="ECO:0000313" key="4">
    <source>
        <dbReference type="EMBL" id="KAK0607067.1"/>
    </source>
</evidence>
<name>A0AA39TJR2_ACESA</name>
<evidence type="ECO:0000259" key="3">
    <source>
        <dbReference type="Pfam" id="PF25070"/>
    </source>
</evidence>
<feature type="signal peptide" evidence="2">
    <location>
        <begin position="1"/>
        <end position="24"/>
    </location>
</feature>
<dbReference type="PANTHER" id="PTHR37735">
    <property type="entry name" value="OS08G0567000 PROTEIN"/>
    <property type="match status" value="1"/>
</dbReference>
<keyword evidence="1" id="KW-1133">Transmembrane helix</keyword>
<dbReference type="Proteomes" id="UP001168877">
    <property type="component" value="Unassembled WGS sequence"/>
</dbReference>
<gene>
    <name evidence="4" type="ORF">LWI29_008761</name>
</gene>
<proteinExistence type="predicted"/>
<feature type="transmembrane region" description="Helical" evidence="1">
    <location>
        <begin position="338"/>
        <end position="358"/>
    </location>
</feature>
<keyword evidence="1" id="KW-0472">Membrane</keyword>